<dbReference type="AlphaFoldDB" id="A0A645C1V7"/>
<feature type="compositionally biased region" description="Basic and acidic residues" evidence="1">
    <location>
        <begin position="193"/>
        <end position="206"/>
    </location>
</feature>
<accession>A0A645C1V7</accession>
<gene>
    <name evidence="2" type="ORF">SDC9_116278</name>
</gene>
<name>A0A645C1V7_9ZZZZ</name>
<protein>
    <submittedName>
        <fullName evidence="2">Uncharacterized protein</fullName>
    </submittedName>
</protein>
<dbReference type="AntiFam" id="ANF00142">
    <property type="entry name" value="Shadow ORF (opposite yadG)"/>
</dbReference>
<evidence type="ECO:0000256" key="1">
    <source>
        <dbReference type="SAM" id="MobiDB-lite"/>
    </source>
</evidence>
<reference evidence="2" key="1">
    <citation type="submission" date="2019-08" db="EMBL/GenBank/DDBJ databases">
        <authorList>
            <person name="Kucharzyk K."/>
            <person name="Murdoch R.W."/>
            <person name="Higgins S."/>
            <person name="Loffler F."/>
        </authorList>
    </citation>
    <scope>NUCLEOTIDE SEQUENCE</scope>
</reference>
<comment type="caution">
    <text evidence="2">The sequence shown here is derived from an EMBL/GenBank/DDBJ whole genome shotgun (WGS) entry which is preliminary data.</text>
</comment>
<sequence length="245" mass="28484">MRQRVEQPFRVGMERPGKELFRRGLLHDLPAVYDHGPGTDLADDAEVVRYQHYRGAEFAPELLHQREYLRLYRHVKRRGRLVGDEEHRIAGERHRDHDPLSHASGELVRVFVDTLFGQSDIYHPQHFDRFFPGLFFVHPLMEAEYFHQLFSDRKDRVERGHRLLKDHRYLVSPDGPHLRFAQIQQIGPVKQHSPGDDPGGRLDKPHYGKGRHRLSAAGLADDADDLSFADGEAEITHYRDRLAKG</sequence>
<feature type="region of interest" description="Disordered" evidence="1">
    <location>
        <begin position="187"/>
        <end position="214"/>
    </location>
</feature>
<organism evidence="2">
    <name type="scientific">bioreactor metagenome</name>
    <dbReference type="NCBI Taxonomy" id="1076179"/>
    <lineage>
        <taxon>unclassified sequences</taxon>
        <taxon>metagenomes</taxon>
        <taxon>ecological metagenomes</taxon>
    </lineage>
</organism>
<dbReference type="EMBL" id="VSSQ01022801">
    <property type="protein sequence ID" value="MPM69333.1"/>
    <property type="molecule type" value="Genomic_DNA"/>
</dbReference>
<dbReference type="AntiFam" id="ANF00095">
    <property type="entry name" value="Shadow ORF (opposite ABC transporters)"/>
</dbReference>
<proteinExistence type="predicted"/>
<evidence type="ECO:0000313" key="2">
    <source>
        <dbReference type="EMBL" id="MPM69333.1"/>
    </source>
</evidence>